<evidence type="ECO:0000259" key="8">
    <source>
        <dbReference type="PROSITE" id="PS51192"/>
    </source>
</evidence>
<evidence type="ECO:0000256" key="6">
    <source>
        <dbReference type="ARBA" id="ARBA00047984"/>
    </source>
</evidence>
<comment type="catalytic activity">
    <reaction evidence="6">
        <text>ATP + H2O = ADP + phosphate + H(+)</text>
        <dbReference type="Rhea" id="RHEA:13065"/>
        <dbReference type="ChEBI" id="CHEBI:15377"/>
        <dbReference type="ChEBI" id="CHEBI:15378"/>
        <dbReference type="ChEBI" id="CHEBI:30616"/>
        <dbReference type="ChEBI" id="CHEBI:43474"/>
        <dbReference type="ChEBI" id="CHEBI:456216"/>
        <dbReference type="EC" id="3.6.4.13"/>
    </reaction>
</comment>
<name>A0A6A4WV67_AMPAM</name>
<dbReference type="Pfam" id="PF04408">
    <property type="entry name" value="WHD_HA2"/>
    <property type="match status" value="1"/>
</dbReference>
<feature type="domain" description="Helicase ATP-binding" evidence="8">
    <location>
        <begin position="54"/>
        <end position="222"/>
    </location>
</feature>
<dbReference type="Pfam" id="PF21010">
    <property type="entry name" value="HA2_C"/>
    <property type="match status" value="1"/>
</dbReference>
<dbReference type="GO" id="GO:0045943">
    <property type="term" value="P:positive regulation of transcription by RNA polymerase I"/>
    <property type="evidence" value="ECO:0007669"/>
    <property type="project" value="TreeGrafter"/>
</dbReference>
<dbReference type="Proteomes" id="UP000440578">
    <property type="component" value="Unassembled WGS sequence"/>
</dbReference>
<feature type="domain" description="Helicase C-terminal" evidence="9">
    <location>
        <begin position="247"/>
        <end position="419"/>
    </location>
</feature>
<evidence type="ECO:0000256" key="7">
    <source>
        <dbReference type="SAM" id="MobiDB-lite"/>
    </source>
</evidence>
<evidence type="ECO:0000313" key="10">
    <source>
        <dbReference type="EMBL" id="KAF0306208.1"/>
    </source>
</evidence>
<feature type="compositionally biased region" description="Low complexity" evidence="7">
    <location>
        <begin position="23"/>
        <end position="35"/>
    </location>
</feature>
<dbReference type="PANTHER" id="PTHR18934">
    <property type="entry name" value="ATP-DEPENDENT RNA HELICASE"/>
    <property type="match status" value="1"/>
</dbReference>
<keyword evidence="5" id="KW-0067">ATP-binding</keyword>
<accession>A0A6A4WV67</accession>
<keyword evidence="2" id="KW-0547">Nucleotide-binding</keyword>
<dbReference type="GO" id="GO:0005730">
    <property type="term" value="C:nucleolus"/>
    <property type="evidence" value="ECO:0007669"/>
    <property type="project" value="TreeGrafter"/>
</dbReference>
<dbReference type="PROSITE" id="PS51192">
    <property type="entry name" value="HELICASE_ATP_BIND_1"/>
    <property type="match status" value="1"/>
</dbReference>
<dbReference type="FunFam" id="3.40.50.300:FF:000145">
    <property type="entry name" value="probable ATP-dependent RNA helicase DHX40"/>
    <property type="match status" value="1"/>
</dbReference>
<dbReference type="PANTHER" id="PTHR18934:SF118">
    <property type="entry name" value="ATP-DEPENDENT RNA HELICASE DHX33"/>
    <property type="match status" value="1"/>
</dbReference>
<dbReference type="Pfam" id="PF00270">
    <property type="entry name" value="DEAD"/>
    <property type="match status" value="1"/>
</dbReference>
<dbReference type="CDD" id="cd17978">
    <property type="entry name" value="DEXHc_DHX33"/>
    <property type="match status" value="1"/>
</dbReference>
<evidence type="ECO:0000256" key="4">
    <source>
        <dbReference type="ARBA" id="ARBA00022806"/>
    </source>
</evidence>
<evidence type="ECO:0000256" key="2">
    <source>
        <dbReference type="ARBA" id="ARBA00022741"/>
    </source>
</evidence>
<reference evidence="10 11" key="1">
    <citation type="submission" date="2019-07" db="EMBL/GenBank/DDBJ databases">
        <title>Draft genome assembly of a fouling barnacle, Amphibalanus amphitrite (Darwin, 1854): The first reference genome for Thecostraca.</title>
        <authorList>
            <person name="Kim W."/>
        </authorList>
    </citation>
    <scope>NUCLEOTIDE SEQUENCE [LARGE SCALE GENOMIC DNA]</scope>
    <source>
        <strain evidence="10">SNU_AA5</strain>
        <tissue evidence="10">Soma without cirri and trophi</tissue>
    </source>
</reference>
<dbReference type="Pfam" id="PF07717">
    <property type="entry name" value="OB_NTP_bind"/>
    <property type="match status" value="1"/>
</dbReference>
<dbReference type="AlphaFoldDB" id="A0A6A4WV67"/>
<dbReference type="SMART" id="SM00847">
    <property type="entry name" value="HA2"/>
    <property type="match status" value="1"/>
</dbReference>
<dbReference type="EMBL" id="VIIS01000685">
    <property type="protein sequence ID" value="KAF0306208.1"/>
    <property type="molecule type" value="Genomic_DNA"/>
</dbReference>
<dbReference type="GO" id="GO:0003725">
    <property type="term" value="F:double-stranded RNA binding"/>
    <property type="evidence" value="ECO:0007669"/>
    <property type="project" value="TreeGrafter"/>
</dbReference>
<feature type="region of interest" description="Disordered" evidence="7">
    <location>
        <begin position="1"/>
        <end position="35"/>
    </location>
</feature>
<dbReference type="InterPro" id="IPR014001">
    <property type="entry name" value="Helicase_ATP-bd"/>
</dbReference>
<gene>
    <name evidence="10" type="primary">DHX33</name>
    <name evidence="10" type="ORF">FJT64_022272</name>
</gene>
<proteinExistence type="predicted"/>
<dbReference type="GO" id="GO:0005524">
    <property type="term" value="F:ATP binding"/>
    <property type="evidence" value="ECO:0007669"/>
    <property type="project" value="UniProtKB-KW"/>
</dbReference>
<dbReference type="SMART" id="SM00490">
    <property type="entry name" value="HELICc"/>
    <property type="match status" value="1"/>
</dbReference>
<evidence type="ECO:0000256" key="1">
    <source>
        <dbReference type="ARBA" id="ARBA00012552"/>
    </source>
</evidence>
<evidence type="ECO:0000259" key="9">
    <source>
        <dbReference type="PROSITE" id="PS51194"/>
    </source>
</evidence>
<dbReference type="Pfam" id="PF00271">
    <property type="entry name" value="Helicase_C"/>
    <property type="match status" value="1"/>
</dbReference>
<dbReference type="PROSITE" id="PS00690">
    <property type="entry name" value="DEAH_ATP_HELICASE"/>
    <property type="match status" value="1"/>
</dbReference>
<dbReference type="GO" id="GO:0003724">
    <property type="term" value="F:RNA helicase activity"/>
    <property type="evidence" value="ECO:0007669"/>
    <property type="project" value="UniProtKB-EC"/>
</dbReference>
<dbReference type="GO" id="GO:0016787">
    <property type="term" value="F:hydrolase activity"/>
    <property type="evidence" value="ECO:0007669"/>
    <property type="project" value="UniProtKB-KW"/>
</dbReference>
<dbReference type="Gene3D" id="3.40.50.300">
    <property type="entry name" value="P-loop containing nucleotide triphosphate hydrolases"/>
    <property type="match status" value="2"/>
</dbReference>
<protein>
    <recommendedName>
        <fullName evidence="1">RNA helicase</fullName>
        <ecNumber evidence="1">3.6.4.13</ecNumber>
    </recommendedName>
</protein>
<keyword evidence="11" id="KW-1185">Reference proteome</keyword>
<dbReference type="PROSITE" id="PS51194">
    <property type="entry name" value="HELICASE_CTER"/>
    <property type="match status" value="1"/>
</dbReference>
<dbReference type="SMART" id="SM00487">
    <property type="entry name" value="DEXDc"/>
    <property type="match status" value="1"/>
</dbReference>
<dbReference type="OrthoDB" id="10253254at2759"/>
<dbReference type="SUPFAM" id="SSF52540">
    <property type="entry name" value="P-loop containing nucleoside triphosphate hydrolases"/>
    <property type="match status" value="1"/>
</dbReference>
<keyword evidence="4 10" id="KW-0347">Helicase</keyword>
<dbReference type="EC" id="3.6.4.13" evidence="1"/>
<dbReference type="Gene3D" id="1.20.120.1080">
    <property type="match status" value="1"/>
</dbReference>
<dbReference type="InterPro" id="IPR002464">
    <property type="entry name" value="DNA/RNA_helicase_DEAH_CS"/>
</dbReference>
<dbReference type="CDD" id="cd18791">
    <property type="entry name" value="SF2_C_RHA"/>
    <property type="match status" value="1"/>
</dbReference>
<dbReference type="InterPro" id="IPR048333">
    <property type="entry name" value="HA2_WH"/>
</dbReference>
<dbReference type="InterPro" id="IPR011709">
    <property type="entry name" value="DEAD-box_helicase_OB_fold"/>
</dbReference>
<evidence type="ECO:0000256" key="3">
    <source>
        <dbReference type="ARBA" id="ARBA00022801"/>
    </source>
</evidence>
<dbReference type="InterPro" id="IPR027417">
    <property type="entry name" value="P-loop_NTPase"/>
</dbReference>
<comment type="caution">
    <text evidence="10">The sequence shown here is derived from an EMBL/GenBank/DDBJ whole genome shotgun (WGS) entry which is preliminary data.</text>
</comment>
<dbReference type="InterPro" id="IPR007502">
    <property type="entry name" value="Helicase-assoc_dom"/>
</dbReference>
<dbReference type="InterPro" id="IPR011545">
    <property type="entry name" value="DEAD/DEAH_box_helicase_dom"/>
</dbReference>
<dbReference type="FunFam" id="3.40.50.300:FF:000750">
    <property type="entry name" value="Putative ATP-dependent RNA helicase DHX33"/>
    <property type="match status" value="1"/>
</dbReference>
<organism evidence="10 11">
    <name type="scientific">Amphibalanus amphitrite</name>
    <name type="common">Striped barnacle</name>
    <name type="synonym">Balanus amphitrite</name>
    <dbReference type="NCBI Taxonomy" id="1232801"/>
    <lineage>
        <taxon>Eukaryota</taxon>
        <taxon>Metazoa</taxon>
        <taxon>Ecdysozoa</taxon>
        <taxon>Arthropoda</taxon>
        <taxon>Crustacea</taxon>
        <taxon>Multicrustacea</taxon>
        <taxon>Cirripedia</taxon>
        <taxon>Thoracica</taxon>
        <taxon>Thoracicalcarea</taxon>
        <taxon>Balanomorpha</taxon>
        <taxon>Balanoidea</taxon>
        <taxon>Balanidae</taxon>
        <taxon>Amphibalaninae</taxon>
        <taxon>Amphibalanus</taxon>
    </lineage>
</organism>
<evidence type="ECO:0000313" key="11">
    <source>
        <dbReference type="Proteomes" id="UP000440578"/>
    </source>
</evidence>
<dbReference type="InterPro" id="IPR001650">
    <property type="entry name" value="Helicase_C-like"/>
</dbReference>
<sequence length="675" mass="74769">MALHPGGANGEPPLKKHKPSPSPSHGPGAASADPATIQRQRQALPVYRLQARLTRELTSRPTLILIGETGSGKTTQVPQFCHQAGLTKTGLVGVTQPRRVAAMSLAQRVADEMACTVGQKVGYSVRFEDCTSTQTKIKYMTDGMLLREAISDHLLRRYSTIILDEAHERTVHTDVLFGIVKKVQKIRRAKNLPELKIVVMSATMDVDHFSRYFGGAPVVYLQGRQFPVQVYYAKQPQEDPVFSSLVSVTQLHQTAPANQDVLVFLTGQEEIESMVKNLRDVGKDLPGCPRLKVVPLYASLPVQQQMEVFRETPPGQRKVIVSTNVAETSVTLPNIKFVVDSGMVKARHHQPGTGLEMLRVQKISQAQAWQRTGRAGRQSAGACYRVYTRAEFDAMSRDTVPEIQRCSLASVTLQLLTIGVKDVRNFDFLDRPDAGAIDGALRELQLLGAVTSAEQPELTPLGRRMASFPLDPKFARAILASKDHGCTEEVVTIIALLSADIILLTPPSNREAALAARQKFVAPEGDMMTLLNVFRGYRKVQKNKEWCRENYLHERHLAHAAEIRRQLLQLCAQAQLTVGSSGQNTEPVRRSLAAGLFPCAAQLTRDGHHVTVGTNQKVHIHPSSTLFMTRPACVIFTELVQTSKKYMRGVCLVDPDWLLDAAPEYFRTHRLHVES</sequence>
<keyword evidence="3" id="KW-0378">Hydrolase</keyword>
<evidence type="ECO:0000256" key="5">
    <source>
        <dbReference type="ARBA" id="ARBA00022840"/>
    </source>
</evidence>